<dbReference type="AlphaFoldDB" id="A0A2P4Y2G0"/>
<accession>A0A2P4Y2G0</accession>
<protein>
    <submittedName>
        <fullName evidence="2">Uncharacterized protein</fullName>
    </submittedName>
</protein>
<sequence>MLNIVPTDLKMCCQKAETNFLSRSDTMLVGIPCNFQICATPIAVTVFVVGTKWQRFVRRSTTTQMELTLRFVCGKSMMKSIEIDLQHSSGIFSGSSKPGAFVSLGLFRRHGSQSAMNFWIDFSILAKYQWCTSFRYVLSAPGCPP</sequence>
<proteinExistence type="predicted"/>
<keyword evidence="3" id="KW-1185">Reference proteome</keyword>
<dbReference type="OrthoDB" id="178344at2759"/>
<comment type="caution">
    <text evidence="2">The sequence shown here is derived from an EMBL/GenBank/DDBJ whole genome shotgun (WGS) entry which is preliminary data.</text>
</comment>
<evidence type="ECO:0000256" key="1">
    <source>
        <dbReference type="SAM" id="Phobius"/>
    </source>
</evidence>
<name>A0A2P4Y2G0_9STRA</name>
<gene>
    <name evidence="2" type="ORF">PHPALM_11481</name>
</gene>
<keyword evidence="1" id="KW-0472">Membrane</keyword>
<organism evidence="2 3">
    <name type="scientific">Phytophthora palmivora</name>
    <dbReference type="NCBI Taxonomy" id="4796"/>
    <lineage>
        <taxon>Eukaryota</taxon>
        <taxon>Sar</taxon>
        <taxon>Stramenopiles</taxon>
        <taxon>Oomycota</taxon>
        <taxon>Peronosporomycetes</taxon>
        <taxon>Peronosporales</taxon>
        <taxon>Peronosporaceae</taxon>
        <taxon>Phytophthora</taxon>
    </lineage>
</organism>
<feature type="transmembrane region" description="Helical" evidence="1">
    <location>
        <begin position="27"/>
        <end position="49"/>
    </location>
</feature>
<reference evidence="2 3" key="1">
    <citation type="journal article" date="2017" name="Genome Biol. Evol.">
        <title>Phytophthora megakarya and P. palmivora, closely related causal agents of cacao black pod rot, underwent increases in genome sizes and gene numbers by different mechanisms.</title>
        <authorList>
            <person name="Ali S.S."/>
            <person name="Shao J."/>
            <person name="Lary D.J."/>
            <person name="Kronmiller B."/>
            <person name="Shen D."/>
            <person name="Strem M.D."/>
            <person name="Amoako-Attah I."/>
            <person name="Akrofi A.Y."/>
            <person name="Begoude B.A."/>
            <person name="Ten Hoopen G.M."/>
            <person name="Coulibaly K."/>
            <person name="Kebe B.I."/>
            <person name="Melnick R.L."/>
            <person name="Guiltinan M.J."/>
            <person name="Tyler B.M."/>
            <person name="Meinhardt L.W."/>
            <person name="Bailey B.A."/>
        </authorList>
    </citation>
    <scope>NUCLEOTIDE SEQUENCE [LARGE SCALE GENOMIC DNA]</scope>
    <source>
        <strain evidence="3">sbr112.9</strain>
    </source>
</reference>
<evidence type="ECO:0000313" key="3">
    <source>
        <dbReference type="Proteomes" id="UP000237271"/>
    </source>
</evidence>
<dbReference type="EMBL" id="NCKW01006394">
    <property type="protein sequence ID" value="POM71889.1"/>
    <property type="molecule type" value="Genomic_DNA"/>
</dbReference>
<keyword evidence="1" id="KW-1133">Transmembrane helix</keyword>
<keyword evidence="1" id="KW-0812">Transmembrane</keyword>
<evidence type="ECO:0000313" key="2">
    <source>
        <dbReference type="EMBL" id="POM71889.1"/>
    </source>
</evidence>
<dbReference type="Proteomes" id="UP000237271">
    <property type="component" value="Unassembled WGS sequence"/>
</dbReference>